<accession>A0A9X0CGS1</accession>
<evidence type="ECO:0000259" key="1">
    <source>
        <dbReference type="PROSITE" id="PS50011"/>
    </source>
</evidence>
<keyword evidence="3" id="KW-1185">Reference proteome</keyword>
<sequence length="163" mass="18223">MSRKKEQFKELHQWIQEALWNTNMFAQYQEDVEQPSSLAQLKLKDFEVGERLGESSSNSAVYAAKYMGREFAVKMLFNFGARSQSSSLYREFAKEYQVLSVGKQQNTSEAGDASYTSLPPHPNISPVLHAFADDVPCLPDAITSYPAALPMTMEALPGIAPCF</sequence>
<evidence type="ECO:0000313" key="3">
    <source>
        <dbReference type="Proteomes" id="UP001163046"/>
    </source>
</evidence>
<dbReference type="GO" id="GO:0005524">
    <property type="term" value="F:ATP binding"/>
    <property type="evidence" value="ECO:0007669"/>
    <property type="project" value="InterPro"/>
</dbReference>
<protein>
    <submittedName>
        <fullName evidence="2">Positive regulation of cristae formation</fullName>
    </submittedName>
</protein>
<dbReference type="InterPro" id="IPR011009">
    <property type="entry name" value="Kinase-like_dom_sf"/>
</dbReference>
<dbReference type="GO" id="GO:0004672">
    <property type="term" value="F:protein kinase activity"/>
    <property type="evidence" value="ECO:0007669"/>
    <property type="project" value="InterPro"/>
</dbReference>
<proteinExistence type="predicted"/>
<name>A0A9X0CGS1_9CNID</name>
<feature type="domain" description="Protein kinase" evidence="1">
    <location>
        <begin position="46"/>
        <end position="163"/>
    </location>
</feature>
<dbReference type="EMBL" id="MU827784">
    <property type="protein sequence ID" value="KAJ7334445.1"/>
    <property type="molecule type" value="Genomic_DNA"/>
</dbReference>
<dbReference type="SUPFAM" id="SSF56112">
    <property type="entry name" value="Protein kinase-like (PK-like)"/>
    <property type="match status" value="1"/>
</dbReference>
<dbReference type="InterPro" id="IPR000719">
    <property type="entry name" value="Prot_kinase_dom"/>
</dbReference>
<comment type="caution">
    <text evidence="2">The sequence shown here is derived from an EMBL/GenBank/DDBJ whole genome shotgun (WGS) entry which is preliminary data.</text>
</comment>
<dbReference type="OrthoDB" id="1405469at2759"/>
<gene>
    <name evidence="2" type="primary">PINK1_1</name>
    <name evidence="2" type="ORF">OS493_014760</name>
</gene>
<organism evidence="2 3">
    <name type="scientific">Desmophyllum pertusum</name>
    <dbReference type="NCBI Taxonomy" id="174260"/>
    <lineage>
        <taxon>Eukaryota</taxon>
        <taxon>Metazoa</taxon>
        <taxon>Cnidaria</taxon>
        <taxon>Anthozoa</taxon>
        <taxon>Hexacorallia</taxon>
        <taxon>Scleractinia</taxon>
        <taxon>Caryophylliina</taxon>
        <taxon>Caryophylliidae</taxon>
        <taxon>Desmophyllum</taxon>
    </lineage>
</organism>
<dbReference type="Gene3D" id="3.30.200.20">
    <property type="entry name" value="Phosphorylase Kinase, domain 1"/>
    <property type="match status" value="1"/>
</dbReference>
<dbReference type="AlphaFoldDB" id="A0A9X0CGS1"/>
<evidence type="ECO:0000313" key="2">
    <source>
        <dbReference type="EMBL" id="KAJ7334445.1"/>
    </source>
</evidence>
<dbReference type="PROSITE" id="PS50011">
    <property type="entry name" value="PROTEIN_KINASE_DOM"/>
    <property type="match status" value="1"/>
</dbReference>
<reference evidence="2" key="1">
    <citation type="submission" date="2023-01" db="EMBL/GenBank/DDBJ databases">
        <title>Genome assembly of the deep-sea coral Lophelia pertusa.</title>
        <authorList>
            <person name="Herrera S."/>
            <person name="Cordes E."/>
        </authorList>
    </citation>
    <scope>NUCLEOTIDE SEQUENCE</scope>
    <source>
        <strain evidence="2">USNM1676648</strain>
        <tissue evidence="2">Polyp</tissue>
    </source>
</reference>
<dbReference type="Proteomes" id="UP001163046">
    <property type="component" value="Unassembled WGS sequence"/>
</dbReference>